<dbReference type="AlphaFoldDB" id="A0A0A2C296"/>
<sequence>MSTTNKNDEVPTLLVKDSQGSDLLCFLEQVVPLEGNEYALLTPVDTPVSLFQLIDDQDPKLIETIEKNEPILEVADVVLQEHDLRLVRSAITLTVSGELDEPEPEEIEEEDIDDESETYELLVNFRVESNEYGLYIPLDPFFIVGKLEDGEVKLVEGEEFDKIQLGIEAELEERGLSE</sequence>
<dbReference type="PANTHER" id="PTHR36061">
    <property type="match status" value="1"/>
</dbReference>
<dbReference type="Pfam" id="PF12527">
    <property type="entry name" value="DUF3727"/>
    <property type="match status" value="1"/>
</dbReference>
<dbReference type="PANTHER" id="PTHR36061:SF3">
    <property type="entry name" value="OS04G0692200 PROTEIN"/>
    <property type="match status" value="1"/>
</dbReference>
<protein>
    <recommendedName>
        <fullName evidence="3">DUF3727 domain-containing protein</fullName>
    </recommendedName>
</protein>
<dbReference type="Proteomes" id="UP000030392">
    <property type="component" value="Unassembled WGS sequence"/>
</dbReference>
<comment type="caution">
    <text evidence="1">The sequence shown here is derived from an EMBL/GenBank/DDBJ whole genome shotgun (WGS) entry which is preliminary data.</text>
</comment>
<dbReference type="RefSeq" id="WP_036907299.1">
    <property type="nucleotide sequence ID" value="NZ_CP138967.1"/>
</dbReference>
<organism evidence="1 2">
    <name type="scientific">Prochlorococcus marinus str. PAC1</name>
    <dbReference type="NCBI Taxonomy" id="59924"/>
    <lineage>
        <taxon>Bacteria</taxon>
        <taxon>Bacillati</taxon>
        <taxon>Cyanobacteriota</taxon>
        <taxon>Cyanophyceae</taxon>
        <taxon>Synechococcales</taxon>
        <taxon>Prochlorococcaceae</taxon>
        <taxon>Prochlorococcus</taxon>
    </lineage>
</organism>
<reference evidence="2" key="1">
    <citation type="journal article" date="2014" name="Sci. Data">
        <title>Genomes of diverse isolates of the marine cyanobacterium Prochlorococcus.</title>
        <authorList>
            <person name="Biller S."/>
            <person name="Berube P."/>
            <person name="Thompson J."/>
            <person name="Kelly L."/>
            <person name="Roggensack S."/>
            <person name="Awad L."/>
            <person name="Roache-Johnson K."/>
            <person name="Ding H."/>
            <person name="Giovannoni S.J."/>
            <person name="Moore L.R."/>
            <person name="Chisholm S.W."/>
        </authorList>
    </citation>
    <scope>NUCLEOTIDE SEQUENCE [LARGE SCALE GENOMIC DNA]</scope>
    <source>
        <strain evidence="2">PAC1</strain>
    </source>
</reference>
<gene>
    <name evidence="1" type="ORF">EV03_2002</name>
</gene>
<evidence type="ECO:0000313" key="1">
    <source>
        <dbReference type="EMBL" id="KGG19617.1"/>
    </source>
</evidence>
<proteinExistence type="predicted"/>
<evidence type="ECO:0008006" key="3">
    <source>
        <dbReference type="Google" id="ProtNLM"/>
    </source>
</evidence>
<accession>A0A0A2C296</accession>
<name>A0A0A2C296_PROMR</name>
<dbReference type="EMBL" id="JNAX01000015">
    <property type="protein sequence ID" value="KGG19617.1"/>
    <property type="molecule type" value="Genomic_DNA"/>
</dbReference>
<dbReference type="InterPro" id="IPR022203">
    <property type="entry name" value="DUF3727"/>
</dbReference>
<evidence type="ECO:0000313" key="2">
    <source>
        <dbReference type="Proteomes" id="UP000030392"/>
    </source>
</evidence>